<dbReference type="Pfam" id="PF00172">
    <property type="entry name" value="Zn_clus"/>
    <property type="match status" value="1"/>
</dbReference>
<name>A0A1D8NFT8_YARLL</name>
<keyword evidence="1" id="KW-0539">Nucleus</keyword>
<dbReference type="EMBL" id="KZ858966">
    <property type="protein sequence ID" value="RDW27227.1"/>
    <property type="molecule type" value="Genomic_DNA"/>
</dbReference>
<evidence type="ECO:0000313" key="3">
    <source>
        <dbReference type="EMBL" id="AOW04502.1"/>
    </source>
</evidence>
<dbReference type="GO" id="GO:0000981">
    <property type="term" value="F:DNA-binding transcription factor activity, RNA polymerase II-specific"/>
    <property type="evidence" value="ECO:0007669"/>
    <property type="project" value="InterPro"/>
</dbReference>
<reference evidence="4 6" key="2">
    <citation type="submission" date="2018-07" db="EMBL/GenBank/DDBJ databases">
        <title>Draft Genome Assemblies for Five Robust Yarrowia lipolytica Strains Exhibiting High Lipid Production and Pentose Sugar Utilization and Sugar Alcohol Secretion from Undetoxified Lignocellulosic Biomass Hydrolysates.</title>
        <authorList>
            <consortium name="DOE Joint Genome Institute"/>
            <person name="Walker C."/>
            <person name="Ryu S."/>
            <person name="Na H."/>
            <person name="Zane M."/>
            <person name="LaButti K."/>
            <person name="Lipzen A."/>
            <person name="Haridas S."/>
            <person name="Barry K."/>
            <person name="Grigoriev I.V."/>
            <person name="Quarterman J."/>
            <person name="Slininger P."/>
            <person name="Dien B."/>
            <person name="Trinh C.T."/>
        </authorList>
    </citation>
    <scope>NUCLEOTIDE SEQUENCE [LARGE SCALE GENOMIC DNA]</scope>
    <source>
        <strain evidence="4 6">YB392</strain>
    </source>
</reference>
<evidence type="ECO:0000313" key="4">
    <source>
        <dbReference type="EMBL" id="RDW27227.1"/>
    </source>
</evidence>
<dbReference type="Gene3D" id="4.10.240.10">
    <property type="entry name" value="Zn(2)-C6 fungal-type DNA-binding domain"/>
    <property type="match status" value="1"/>
</dbReference>
<organism evidence="3 5">
    <name type="scientific">Yarrowia lipolytica</name>
    <name type="common">Candida lipolytica</name>
    <dbReference type="NCBI Taxonomy" id="4952"/>
    <lineage>
        <taxon>Eukaryota</taxon>
        <taxon>Fungi</taxon>
        <taxon>Dikarya</taxon>
        <taxon>Ascomycota</taxon>
        <taxon>Saccharomycotina</taxon>
        <taxon>Dipodascomycetes</taxon>
        <taxon>Dipodascales</taxon>
        <taxon>Dipodascales incertae sedis</taxon>
        <taxon>Yarrowia</taxon>
    </lineage>
</organism>
<dbReference type="CDD" id="cd00067">
    <property type="entry name" value="GAL4"/>
    <property type="match status" value="1"/>
</dbReference>
<dbReference type="InterPro" id="IPR036864">
    <property type="entry name" value="Zn2-C6_fun-type_DNA-bd_sf"/>
</dbReference>
<feature type="domain" description="Zn(2)-C6 fungal-type" evidence="2">
    <location>
        <begin position="12"/>
        <end position="42"/>
    </location>
</feature>
<dbReference type="PROSITE" id="PS00463">
    <property type="entry name" value="ZN2_CY6_FUNGAL_1"/>
    <property type="match status" value="1"/>
</dbReference>
<dbReference type="VEuPathDB" id="FungiDB:YALI1_D29728g"/>
<dbReference type="GO" id="GO:0000976">
    <property type="term" value="F:transcription cis-regulatory region binding"/>
    <property type="evidence" value="ECO:0007669"/>
    <property type="project" value="TreeGrafter"/>
</dbReference>
<gene>
    <name evidence="4" type="ORF">B0I71DRAFT_129543</name>
    <name evidence="3" type="ORF">YALI1_D29728g</name>
</gene>
<dbReference type="KEGG" id="yli:2910321"/>
<dbReference type="CDD" id="cd12148">
    <property type="entry name" value="fungal_TF_MHR"/>
    <property type="match status" value="1"/>
</dbReference>
<dbReference type="SUPFAM" id="SSF57701">
    <property type="entry name" value="Zn2/Cys6 DNA-binding domain"/>
    <property type="match status" value="1"/>
</dbReference>
<dbReference type="VEuPathDB" id="FungiDB:YALI0_D23045g"/>
<dbReference type="GO" id="GO:0008270">
    <property type="term" value="F:zinc ion binding"/>
    <property type="evidence" value="ECO:0007669"/>
    <property type="project" value="InterPro"/>
</dbReference>
<protein>
    <recommendedName>
        <fullName evidence="2">Zn(2)-C6 fungal-type domain-containing protein</fullName>
    </recommendedName>
</protein>
<dbReference type="GO" id="GO:0045944">
    <property type="term" value="P:positive regulation of transcription by RNA polymerase II"/>
    <property type="evidence" value="ECO:0007669"/>
    <property type="project" value="TreeGrafter"/>
</dbReference>
<dbReference type="Proteomes" id="UP000182444">
    <property type="component" value="Chromosome 1D"/>
</dbReference>
<evidence type="ECO:0000313" key="5">
    <source>
        <dbReference type="Proteomes" id="UP000182444"/>
    </source>
</evidence>
<evidence type="ECO:0000256" key="1">
    <source>
        <dbReference type="ARBA" id="ARBA00023242"/>
    </source>
</evidence>
<dbReference type="EMBL" id="CP017556">
    <property type="protein sequence ID" value="AOW04502.1"/>
    <property type="molecule type" value="Genomic_DNA"/>
</dbReference>
<dbReference type="PROSITE" id="PS50048">
    <property type="entry name" value="ZN2_CY6_FUNGAL_2"/>
    <property type="match status" value="1"/>
</dbReference>
<sequence length="541" mass="61597">MDKPKRRRVRTGCLTCRERHLKCDEGVPDCVNCIKSRKVCRRGIRLNFIDCKVGDASHYEVSDSWRPRIFDESRDIAAGYDGGLGLYARYPTPVNDVDMDDVGGSQATQTGVATTNRHAGGQITHTLGASMPNPLQAFRPPQIHKYAYSSAKGMTLNDPTTPSRDPDMSELLPVFVEYIAPMLDLFCGSEMFSKVVPVIALTQPTLQYSVLCCGAVILAHKSKTVEAERRAEKYFLQATKSLLGDMTSSPKDLELCVLSTICLSVYELIQEVSEARGRRISGVNQMIEEFHWVVMPTGRPEMNSLVEKCCFWANMMIDFIFSRRVDSGPFLNPHNWGSVHDVHTLPSNTPPDAWWMHSILHLSACANYFSQQCHVPTYDEFVHNQRWIEWKKIVLDIKRWKDRLPSRLGAIVDLKLPSNQSHFDTILFASSSAMYANICYHGALLLMNKCKPYTAYPIHDPEVAIDVTYHSRRILGINRQTKNVIHAIMSLWTVRLACFHVTNYVEQVEIVRHLDYLQEAGAWKTSDTREFFQSYWGWQTS</sequence>
<dbReference type="OMA" id="KECRWNA"/>
<dbReference type="GO" id="GO:0005634">
    <property type="term" value="C:nucleus"/>
    <property type="evidence" value="ECO:0007669"/>
    <property type="project" value="TreeGrafter"/>
</dbReference>
<dbReference type="AlphaFoldDB" id="A0A1D8NFT8"/>
<dbReference type="SMART" id="SM00066">
    <property type="entry name" value="GAL4"/>
    <property type="match status" value="1"/>
</dbReference>
<dbReference type="Proteomes" id="UP000256601">
    <property type="component" value="Unassembled WGS sequence"/>
</dbReference>
<dbReference type="eggNOG" id="ENOG502QT0Z">
    <property type="taxonomic scope" value="Eukaryota"/>
</dbReference>
<dbReference type="PANTHER" id="PTHR37534:SF2">
    <property type="entry name" value="N-ACETYLTRANSFERASE DOMAIN-CONTAINING PROTEIN"/>
    <property type="match status" value="1"/>
</dbReference>
<evidence type="ECO:0000313" key="6">
    <source>
        <dbReference type="Proteomes" id="UP000256601"/>
    </source>
</evidence>
<proteinExistence type="predicted"/>
<dbReference type="GeneID" id="2910321"/>
<dbReference type="InterPro" id="IPR001138">
    <property type="entry name" value="Zn2Cys6_DnaBD"/>
</dbReference>
<dbReference type="PANTHER" id="PTHR37534">
    <property type="entry name" value="TRANSCRIPTIONAL ACTIVATOR PROTEIN UGA3"/>
    <property type="match status" value="1"/>
</dbReference>
<reference evidence="3 5" key="1">
    <citation type="journal article" date="2016" name="PLoS ONE">
        <title>Sequence Assembly of Yarrowia lipolytica Strain W29/CLIB89 Shows Transposable Element Diversity.</title>
        <authorList>
            <person name="Magnan C."/>
            <person name="Yu J."/>
            <person name="Chang I."/>
            <person name="Jahn E."/>
            <person name="Kanomata Y."/>
            <person name="Wu J."/>
            <person name="Zeller M."/>
            <person name="Oakes M."/>
            <person name="Baldi P."/>
            <person name="Sandmeyer S."/>
        </authorList>
    </citation>
    <scope>NUCLEOTIDE SEQUENCE [LARGE SCALE GENOMIC DNA]</scope>
    <source>
        <strain evidence="3">CLIB89</strain>
        <strain evidence="5">CLIB89(W29)</strain>
    </source>
</reference>
<accession>A0A1D8NFT8</accession>
<evidence type="ECO:0000259" key="2">
    <source>
        <dbReference type="PROSITE" id="PS50048"/>
    </source>
</evidence>